<keyword evidence="1" id="KW-1133">Transmembrane helix</keyword>
<keyword evidence="1" id="KW-0472">Membrane</keyword>
<name>A0A813JNJ0_POLGL</name>
<sequence>MLWQMAASLPLRGCQAASSSRGAAPLGRLPGSQNMRWKPQRPRLEARWVACSSSQCATLAAATTSLAVRGSSLRRKAWSDMLLIAGSLAICGAAEPFTGSEVSGWAAVTVCVVTGLQTDLRGREVRIKGLQRLVGTLAGVLLAGAVGRSWLCMASWAAVLALAKRRFPPAYSYIFTVAAFTYAVVGLGASQTTDIWFRGRLRLAGVFIGIAATLFCLVLRAAAFASWSLWKRTAAHKLDGNC</sequence>
<evidence type="ECO:0000313" key="3">
    <source>
        <dbReference type="Proteomes" id="UP000626109"/>
    </source>
</evidence>
<evidence type="ECO:0000256" key="1">
    <source>
        <dbReference type="SAM" id="Phobius"/>
    </source>
</evidence>
<feature type="transmembrane region" description="Helical" evidence="1">
    <location>
        <begin position="201"/>
        <end position="223"/>
    </location>
</feature>
<dbReference type="EMBL" id="CAJNNW010025994">
    <property type="protein sequence ID" value="CAE8681788.1"/>
    <property type="molecule type" value="Genomic_DNA"/>
</dbReference>
<dbReference type="AlphaFoldDB" id="A0A813JNJ0"/>
<feature type="transmembrane region" description="Helical" evidence="1">
    <location>
        <begin position="170"/>
        <end position="189"/>
    </location>
</feature>
<gene>
    <name evidence="2" type="ORF">PGLA2088_LOCUS22606</name>
</gene>
<keyword evidence="1" id="KW-0812">Transmembrane</keyword>
<reference evidence="2" key="1">
    <citation type="submission" date="2021-02" db="EMBL/GenBank/DDBJ databases">
        <authorList>
            <person name="Dougan E. K."/>
            <person name="Rhodes N."/>
            <person name="Thang M."/>
            <person name="Chan C."/>
        </authorList>
    </citation>
    <scope>NUCLEOTIDE SEQUENCE</scope>
</reference>
<feature type="transmembrane region" description="Helical" evidence="1">
    <location>
        <begin position="133"/>
        <end position="158"/>
    </location>
</feature>
<evidence type="ECO:0000313" key="2">
    <source>
        <dbReference type="EMBL" id="CAE8681788.1"/>
    </source>
</evidence>
<organism evidence="2 3">
    <name type="scientific">Polarella glacialis</name>
    <name type="common">Dinoflagellate</name>
    <dbReference type="NCBI Taxonomy" id="89957"/>
    <lineage>
        <taxon>Eukaryota</taxon>
        <taxon>Sar</taxon>
        <taxon>Alveolata</taxon>
        <taxon>Dinophyceae</taxon>
        <taxon>Suessiales</taxon>
        <taxon>Suessiaceae</taxon>
        <taxon>Polarella</taxon>
    </lineage>
</organism>
<accession>A0A813JNJ0</accession>
<comment type="caution">
    <text evidence="2">The sequence shown here is derived from an EMBL/GenBank/DDBJ whole genome shotgun (WGS) entry which is preliminary data.</text>
</comment>
<proteinExistence type="predicted"/>
<protein>
    <submittedName>
        <fullName evidence="2">Uncharacterized protein</fullName>
    </submittedName>
</protein>
<dbReference type="Proteomes" id="UP000626109">
    <property type="component" value="Unassembled WGS sequence"/>
</dbReference>